<feature type="compositionally biased region" description="Basic and acidic residues" evidence="1">
    <location>
        <begin position="12"/>
        <end position="23"/>
    </location>
</feature>
<dbReference type="EMBL" id="JBHSNY010000001">
    <property type="protein sequence ID" value="MFC5632590.1"/>
    <property type="molecule type" value="Genomic_DNA"/>
</dbReference>
<organism evidence="2 3">
    <name type="scientific">Streptomyces bullii</name>
    <dbReference type="NCBI Taxonomy" id="349910"/>
    <lineage>
        <taxon>Bacteria</taxon>
        <taxon>Bacillati</taxon>
        <taxon>Actinomycetota</taxon>
        <taxon>Actinomycetes</taxon>
        <taxon>Kitasatosporales</taxon>
        <taxon>Streptomycetaceae</taxon>
        <taxon>Streptomyces</taxon>
    </lineage>
</organism>
<dbReference type="Proteomes" id="UP001596154">
    <property type="component" value="Unassembled WGS sequence"/>
</dbReference>
<accession>A0ABW0UK43</accession>
<reference evidence="3" key="1">
    <citation type="journal article" date="2019" name="Int. J. Syst. Evol. Microbiol.">
        <title>The Global Catalogue of Microorganisms (GCM) 10K type strain sequencing project: providing services to taxonomists for standard genome sequencing and annotation.</title>
        <authorList>
            <consortium name="The Broad Institute Genomics Platform"/>
            <consortium name="The Broad Institute Genome Sequencing Center for Infectious Disease"/>
            <person name="Wu L."/>
            <person name="Ma J."/>
        </authorList>
    </citation>
    <scope>NUCLEOTIDE SEQUENCE [LARGE SCALE GENOMIC DNA]</scope>
    <source>
        <strain evidence="3">CGMCC 4.7248</strain>
    </source>
</reference>
<evidence type="ECO:0000256" key="1">
    <source>
        <dbReference type="SAM" id="MobiDB-lite"/>
    </source>
</evidence>
<comment type="caution">
    <text evidence="2">The sequence shown here is derived from an EMBL/GenBank/DDBJ whole genome shotgun (WGS) entry which is preliminary data.</text>
</comment>
<evidence type="ECO:0000313" key="2">
    <source>
        <dbReference type="EMBL" id="MFC5632590.1"/>
    </source>
</evidence>
<protein>
    <submittedName>
        <fullName evidence="2">Uncharacterized protein</fullName>
    </submittedName>
</protein>
<proteinExistence type="predicted"/>
<name>A0ABW0UK43_9ACTN</name>
<dbReference type="RefSeq" id="WP_381016277.1">
    <property type="nucleotide sequence ID" value="NZ_JBHSNY010000001.1"/>
</dbReference>
<feature type="region of interest" description="Disordered" evidence="1">
    <location>
        <begin position="1"/>
        <end position="34"/>
    </location>
</feature>
<gene>
    <name evidence="2" type="ORF">ACFPZJ_02045</name>
</gene>
<keyword evidence="3" id="KW-1185">Reference proteome</keyword>
<evidence type="ECO:0000313" key="3">
    <source>
        <dbReference type="Proteomes" id="UP001596154"/>
    </source>
</evidence>
<sequence>MPRATAGTPHRAAHDDFNGEGDSHVAIGAPGTTVDGAAEAGAVGVL</sequence>